<reference evidence="1 2" key="1">
    <citation type="submission" date="2018-05" db="EMBL/GenBank/DDBJ databases">
        <title>Whole genome sequence of Pseudomonas putida JBC17.</title>
        <authorList>
            <person name="Lee Y.H."/>
            <person name="David K."/>
        </authorList>
    </citation>
    <scope>NUCLEOTIDE SEQUENCE [LARGE SCALE GENOMIC DNA]</scope>
    <source>
        <strain evidence="1 2">JBC17</strain>
    </source>
</reference>
<proteinExistence type="predicted"/>
<name>A0A2Z4RH68_PSEPU</name>
<protein>
    <submittedName>
        <fullName evidence="1">Uncharacterized protein</fullName>
    </submittedName>
</protein>
<sequence>MFPCKKAWRHLHRKPTQGLNPQGVKANLNDLENLLNDPEAGVQLLAAVIVEVGNESPLNR</sequence>
<dbReference type="AlphaFoldDB" id="A0A2Z4RH68"/>
<evidence type="ECO:0000313" key="1">
    <source>
        <dbReference type="EMBL" id="AWY40402.1"/>
    </source>
</evidence>
<dbReference type="Proteomes" id="UP000250299">
    <property type="component" value="Chromosome"/>
</dbReference>
<accession>A0A2Z4RH68</accession>
<evidence type="ECO:0000313" key="2">
    <source>
        <dbReference type="Proteomes" id="UP000250299"/>
    </source>
</evidence>
<dbReference type="EMBL" id="CP029693">
    <property type="protein sequence ID" value="AWY40402.1"/>
    <property type="molecule type" value="Genomic_DNA"/>
</dbReference>
<organism evidence="1 2">
    <name type="scientific">Pseudomonas putida</name>
    <name type="common">Arthrobacter siderocapsulatus</name>
    <dbReference type="NCBI Taxonomy" id="303"/>
    <lineage>
        <taxon>Bacteria</taxon>
        <taxon>Pseudomonadati</taxon>
        <taxon>Pseudomonadota</taxon>
        <taxon>Gammaproteobacteria</taxon>
        <taxon>Pseudomonadales</taxon>
        <taxon>Pseudomonadaceae</taxon>
        <taxon>Pseudomonas</taxon>
    </lineage>
</organism>
<gene>
    <name evidence="1" type="ORF">DKY63_11070</name>
</gene>